<protein>
    <submittedName>
        <fullName evidence="1">Uncharacterized protein</fullName>
    </submittedName>
</protein>
<proteinExistence type="predicted"/>
<keyword evidence="2" id="KW-1185">Reference proteome</keyword>
<sequence>MTGLLRELIYFDSSRSPKAATFTESLRRSPARFAGGLSRWSHADSFQKASSLGPSIILQGLSNMLVKASTSSSSLAMTIVPKRSRPLSEWWKTLRSWRWIGEHPYGGSEVETKSWEPGIRSNGLSEIKGREDYFDSNRKLRDSGVTFRSVRFILSVMRYRPWVNNGRLYGRGQGVVDTMIRLSLRYIPRHFKDYEQRYRLMIEVESAKDLNMGTETLVGISEELMRDFVRFYHWEPMPCLKQGRSEARIVELSDEIFEEAHSHILHPAP</sequence>
<organism evidence="1 2">
    <name type="scientific">Cannabis sativa</name>
    <name type="common">Hemp</name>
    <name type="synonym">Marijuana</name>
    <dbReference type="NCBI Taxonomy" id="3483"/>
    <lineage>
        <taxon>Eukaryota</taxon>
        <taxon>Viridiplantae</taxon>
        <taxon>Streptophyta</taxon>
        <taxon>Embryophyta</taxon>
        <taxon>Tracheophyta</taxon>
        <taxon>Spermatophyta</taxon>
        <taxon>Magnoliopsida</taxon>
        <taxon>eudicotyledons</taxon>
        <taxon>Gunneridae</taxon>
        <taxon>Pentapetalae</taxon>
        <taxon>rosids</taxon>
        <taxon>fabids</taxon>
        <taxon>Rosales</taxon>
        <taxon>Cannabaceae</taxon>
        <taxon>Cannabis</taxon>
    </lineage>
</organism>
<reference evidence="1" key="1">
    <citation type="submission" date="2021-03" db="UniProtKB">
        <authorList>
            <consortium name="EnsemblPlants"/>
        </authorList>
    </citation>
    <scope>IDENTIFICATION</scope>
</reference>
<dbReference type="Gramene" id="evm.model.10.398">
    <property type="protein sequence ID" value="cds.evm.model.10.398"/>
    <property type="gene ID" value="evm.TU.10.398"/>
</dbReference>
<dbReference type="AlphaFoldDB" id="A0A803QNN1"/>
<dbReference type="EMBL" id="UZAU01000798">
    <property type="status" value="NOT_ANNOTATED_CDS"/>
    <property type="molecule type" value="Genomic_DNA"/>
</dbReference>
<dbReference type="Proteomes" id="UP000596661">
    <property type="component" value="Unassembled WGS sequence"/>
</dbReference>
<evidence type="ECO:0000313" key="1">
    <source>
        <dbReference type="EnsemblPlants" id="cds.evm.model.10.398"/>
    </source>
</evidence>
<evidence type="ECO:0000313" key="2">
    <source>
        <dbReference type="Proteomes" id="UP000596661"/>
    </source>
</evidence>
<accession>A0A803QNN1</accession>
<dbReference type="EMBL" id="UZAU01000797">
    <property type="status" value="NOT_ANNOTATED_CDS"/>
    <property type="molecule type" value="Genomic_DNA"/>
</dbReference>
<name>A0A803QNN1_CANSA</name>
<dbReference type="EnsemblPlants" id="evm.model.10.398">
    <property type="protein sequence ID" value="cds.evm.model.10.398"/>
    <property type="gene ID" value="evm.TU.10.398"/>
</dbReference>